<keyword evidence="3" id="KW-1185">Reference proteome</keyword>
<accession>T1IXP2</accession>
<reference evidence="2" key="2">
    <citation type="submission" date="2015-02" db="UniProtKB">
        <authorList>
            <consortium name="EnsemblMetazoa"/>
        </authorList>
    </citation>
    <scope>IDENTIFICATION</scope>
</reference>
<dbReference type="EMBL" id="JH431658">
    <property type="status" value="NOT_ANNOTATED_CDS"/>
    <property type="molecule type" value="Genomic_DNA"/>
</dbReference>
<feature type="region of interest" description="Disordered" evidence="1">
    <location>
        <begin position="1"/>
        <end position="22"/>
    </location>
</feature>
<dbReference type="HOGENOM" id="CLU_2695026_0_0_1"/>
<sequence length="74" mass="8373">MSSFILSPPHTPPLQDDVTSDTHFGRSDLDAVETLLSFSRQTVRKRTHSAVEDEHDGLLEQLNKRNARDSELAR</sequence>
<feature type="compositionally biased region" description="Basic and acidic residues" evidence="1">
    <location>
        <begin position="49"/>
        <end position="74"/>
    </location>
</feature>
<proteinExistence type="predicted"/>
<dbReference type="EnsemblMetazoa" id="SMAR005983-RA">
    <property type="protein sequence ID" value="SMAR005983-PA"/>
    <property type="gene ID" value="SMAR005983"/>
</dbReference>
<evidence type="ECO:0000256" key="1">
    <source>
        <dbReference type="SAM" id="MobiDB-lite"/>
    </source>
</evidence>
<evidence type="ECO:0000313" key="3">
    <source>
        <dbReference type="Proteomes" id="UP000014500"/>
    </source>
</evidence>
<protein>
    <submittedName>
        <fullName evidence="2">Uncharacterized protein</fullName>
    </submittedName>
</protein>
<dbReference type="AlphaFoldDB" id="T1IXP2"/>
<organism evidence="2 3">
    <name type="scientific">Strigamia maritima</name>
    <name type="common">European centipede</name>
    <name type="synonym">Geophilus maritimus</name>
    <dbReference type="NCBI Taxonomy" id="126957"/>
    <lineage>
        <taxon>Eukaryota</taxon>
        <taxon>Metazoa</taxon>
        <taxon>Ecdysozoa</taxon>
        <taxon>Arthropoda</taxon>
        <taxon>Myriapoda</taxon>
        <taxon>Chilopoda</taxon>
        <taxon>Pleurostigmophora</taxon>
        <taxon>Geophilomorpha</taxon>
        <taxon>Linotaeniidae</taxon>
        <taxon>Strigamia</taxon>
    </lineage>
</organism>
<feature type="region of interest" description="Disordered" evidence="1">
    <location>
        <begin position="43"/>
        <end position="74"/>
    </location>
</feature>
<reference evidence="3" key="1">
    <citation type="submission" date="2011-05" db="EMBL/GenBank/DDBJ databases">
        <authorList>
            <person name="Richards S.R."/>
            <person name="Qu J."/>
            <person name="Jiang H."/>
            <person name="Jhangiani S.N."/>
            <person name="Agravi P."/>
            <person name="Goodspeed R."/>
            <person name="Gross S."/>
            <person name="Mandapat C."/>
            <person name="Jackson L."/>
            <person name="Mathew T."/>
            <person name="Pu L."/>
            <person name="Thornton R."/>
            <person name="Saada N."/>
            <person name="Wilczek-Boney K.B."/>
            <person name="Lee S."/>
            <person name="Kovar C."/>
            <person name="Wu Y."/>
            <person name="Scherer S.E."/>
            <person name="Worley K.C."/>
            <person name="Muzny D.M."/>
            <person name="Gibbs R."/>
        </authorList>
    </citation>
    <scope>NUCLEOTIDE SEQUENCE</scope>
    <source>
        <strain evidence="3">Brora</strain>
    </source>
</reference>
<dbReference type="Proteomes" id="UP000014500">
    <property type="component" value="Unassembled WGS sequence"/>
</dbReference>
<evidence type="ECO:0000313" key="2">
    <source>
        <dbReference type="EnsemblMetazoa" id="SMAR005983-PA"/>
    </source>
</evidence>
<name>T1IXP2_STRMM</name>